<feature type="compositionally biased region" description="Basic and acidic residues" evidence="1">
    <location>
        <begin position="232"/>
        <end position="246"/>
    </location>
</feature>
<evidence type="ECO:0000313" key="2">
    <source>
        <dbReference type="EMBL" id="GGP13484.1"/>
    </source>
</evidence>
<proteinExistence type="predicted"/>
<reference evidence="3" key="1">
    <citation type="journal article" date="2019" name="Int. J. Syst. Evol. Microbiol.">
        <title>The Global Catalogue of Microorganisms (GCM) 10K type strain sequencing project: providing services to taxonomists for standard genome sequencing and annotation.</title>
        <authorList>
            <consortium name="The Broad Institute Genomics Platform"/>
            <consortium name="The Broad Institute Genome Sequencing Center for Infectious Disease"/>
            <person name="Wu L."/>
            <person name="Ma J."/>
        </authorList>
    </citation>
    <scope>NUCLEOTIDE SEQUENCE [LARGE SCALE GENOMIC DNA]</scope>
    <source>
        <strain evidence="3">CGMCC 1.7693</strain>
    </source>
</reference>
<keyword evidence="3" id="KW-1185">Reference proteome</keyword>
<comment type="caution">
    <text evidence="2">The sequence shown here is derived from an EMBL/GenBank/DDBJ whole genome shotgun (WGS) entry which is preliminary data.</text>
</comment>
<dbReference type="EMBL" id="BMLW01000010">
    <property type="protein sequence ID" value="GGP13484.1"/>
    <property type="molecule type" value="Genomic_DNA"/>
</dbReference>
<evidence type="ECO:0000256" key="1">
    <source>
        <dbReference type="SAM" id="MobiDB-lite"/>
    </source>
</evidence>
<evidence type="ECO:0008006" key="4">
    <source>
        <dbReference type="Google" id="ProtNLM"/>
    </source>
</evidence>
<dbReference type="Proteomes" id="UP000641206">
    <property type="component" value="Unassembled WGS sequence"/>
</dbReference>
<accession>A0ABQ2NY74</accession>
<gene>
    <name evidence="2" type="ORF">GCM10011346_33660</name>
</gene>
<dbReference type="RefSeq" id="WP_188735500.1">
    <property type="nucleotide sequence ID" value="NZ_BMLW01000010.1"/>
</dbReference>
<feature type="region of interest" description="Disordered" evidence="1">
    <location>
        <begin position="1"/>
        <end position="25"/>
    </location>
</feature>
<evidence type="ECO:0000313" key="3">
    <source>
        <dbReference type="Proteomes" id="UP000641206"/>
    </source>
</evidence>
<organism evidence="2 3">
    <name type="scientific">Oceanobacillus neutriphilus</name>
    <dbReference type="NCBI Taxonomy" id="531815"/>
    <lineage>
        <taxon>Bacteria</taxon>
        <taxon>Bacillati</taxon>
        <taxon>Bacillota</taxon>
        <taxon>Bacilli</taxon>
        <taxon>Bacillales</taxon>
        <taxon>Bacillaceae</taxon>
        <taxon>Oceanobacillus</taxon>
    </lineage>
</organism>
<protein>
    <recommendedName>
        <fullName evidence="4">Single-stranded DNA-binding protein</fullName>
    </recommendedName>
</protein>
<name>A0ABQ2NY74_9BACI</name>
<sequence length="259" mass="28656">MAEIISGQDALDTLESSGNTGGNDKEFSSFKGGSKYVVKAIGTNDLFGFYNYGIYSKGGGGVPSFVAKKPSKKSDKGFPQEDLTSWDKAFLHHYENSKEFGDKESNEAYKYKPKLRFALGFFDLDSGERIVIDVSKNQANAIRKPLLKQAEKGKLGKVAFELEKESDGSVSLTPIVDLDDLTSKQQENFDKAPEEFKIEDFHGVNFEADEDEMLRRLVQSGFDVTKIGYEIPKPKEADGEGEKESAGEPLEISSDDLPF</sequence>
<feature type="region of interest" description="Disordered" evidence="1">
    <location>
        <begin position="229"/>
        <end position="259"/>
    </location>
</feature>